<evidence type="ECO:0000256" key="1">
    <source>
        <dbReference type="ARBA" id="ARBA00022962"/>
    </source>
</evidence>
<protein>
    <submittedName>
        <fullName evidence="3">Aminodeoxychorismate/anthranilate synthase component II</fullName>
    </submittedName>
</protein>
<dbReference type="Pfam" id="PF00117">
    <property type="entry name" value="GATase"/>
    <property type="match status" value="1"/>
</dbReference>
<feature type="domain" description="Glutamine amidotransferase" evidence="2">
    <location>
        <begin position="3"/>
        <end position="201"/>
    </location>
</feature>
<accession>A0ABX8BDX1</accession>
<dbReference type="CDD" id="cd01743">
    <property type="entry name" value="GATase1_Anthranilate_Synthase"/>
    <property type="match status" value="1"/>
</dbReference>
<proteinExistence type="predicted"/>
<dbReference type="RefSeq" id="WP_211430110.1">
    <property type="nucleotide sequence ID" value="NZ_CP072649.1"/>
</dbReference>
<dbReference type="NCBIfam" id="TIGR00566">
    <property type="entry name" value="trpG_papA"/>
    <property type="match status" value="1"/>
</dbReference>
<dbReference type="PANTHER" id="PTHR43418:SF8">
    <property type="entry name" value="SYNTHASE COMPONENT II, PUTATIVE-RELATED"/>
    <property type="match status" value="1"/>
</dbReference>
<keyword evidence="1" id="KW-0315">Glutamine amidotransferase</keyword>
<dbReference type="InterPro" id="IPR006221">
    <property type="entry name" value="TrpG/PapA_dom"/>
</dbReference>
<dbReference type="PRINTS" id="PR00096">
    <property type="entry name" value="GATASE"/>
</dbReference>
<keyword evidence="4" id="KW-1185">Reference proteome</keyword>
<dbReference type="PRINTS" id="PR00097">
    <property type="entry name" value="ANTSNTHASEII"/>
</dbReference>
<sequence length="203" mass="22111">MLVILDNYDSFTFNLYQMLQMQTEEEVVVVRNDAVDLPTLRAWQPTRIVLSPGPGRPDNRRDFGVCWDVLTAAETLTVPVLGVSLAVPILGVCLGHQGIVAAYGGQVVRASQIVHGKASEIVQILPSKLFATLPASFPAMRYHSLVADEVTLPDCLLVTARDADTGLIMAVEHRHLPVYGVQFHPESIGTPVGKQLLANFLSL</sequence>
<gene>
    <name evidence="3" type="ORF">J8C06_14365</name>
</gene>
<evidence type="ECO:0000259" key="2">
    <source>
        <dbReference type="Pfam" id="PF00117"/>
    </source>
</evidence>
<dbReference type="Gene3D" id="3.40.50.880">
    <property type="match status" value="1"/>
</dbReference>
<dbReference type="PANTHER" id="PTHR43418">
    <property type="entry name" value="MULTIFUNCTIONAL TRYPTOPHAN BIOSYNTHESIS PROTEIN-RELATED"/>
    <property type="match status" value="1"/>
</dbReference>
<organism evidence="3 4">
    <name type="scientific">Chloracidobacterium validum</name>
    <dbReference type="NCBI Taxonomy" id="2821543"/>
    <lineage>
        <taxon>Bacteria</taxon>
        <taxon>Pseudomonadati</taxon>
        <taxon>Acidobacteriota</taxon>
        <taxon>Terriglobia</taxon>
        <taxon>Terriglobales</taxon>
        <taxon>Acidobacteriaceae</taxon>
        <taxon>Chloracidobacterium</taxon>
    </lineage>
</organism>
<dbReference type="InterPro" id="IPR017926">
    <property type="entry name" value="GATASE"/>
</dbReference>
<dbReference type="SUPFAM" id="SSF52317">
    <property type="entry name" value="Class I glutamine amidotransferase-like"/>
    <property type="match status" value="1"/>
</dbReference>
<evidence type="ECO:0000313" key="3">
    <source>
        <dbReference type="EMBL" id="QUW04221.1"/>
    </source>
</evidence>
<dbReference type="Proteomes" id="UP000676506">
    <property type="component" value="Chromosome 2"/>
</dbReference>
<dbReference type="PROSITE" id="PS51273">
    <property type="entry name" value="GATASE_TYPE_1"/>
    <property type="match status" value="1"/>
</dbReference>
<dbReference type="InterPro" id="IPR050472">
    <property type="entry name" value="Anth_synth/Amidotransfase"/>
</dbReference>
<evidence type="ECO:0000313" key="4">
    <source>
        <dbReference type="Proteomes" id="UP000676506"/>
    </source>
</evidence>
<dbReference type="InterPro" id="IPR029062">
    <property type="entry name" value="Class_I_gatase-like"/>
</dbReference>
<reference evidence="3 4" key="1">
    <citation type="submission" date="2021-03" db="EMBL/GenBank/DDBJ databases">
        <title>Genomic and phenotypic characterization of Chloracidobacterium isolates provides evidence for multiple species.</title>
        <authorList>
            <person name="Saini M.K."/>
            <person name="Costas A.M.G."/>
            <person name="Tank M."/>
            <person name="Bryant D.A."/>
        </authorList>
    </citation>
    <scope>NUCLEOTIDE SEQUENCE [LARGE SCALE GENOMIC DNA]</scope>
    <source>
        <strain evidence="3 4">BV2-C</strain>
    </source>
</reference>
<dbReference type="EMBL" id="CP072649">
    <property type="protein sequence ID" value="QUW04221.1"/>
    <property type="molecule type" value="Genomic_DNA"/>
</dbReference>
<name>A0ABX8BDX1_9BACT</name>